<comment type="caution">
    <text evidence="2">The sequence shown here is derived from an EMBL/GenBank/DDBJ whole genome shotgun (WGS) entry which is preliminary data.</text>
</comment>
<feature type="compositionally biased region" description="Basic and acidic residues" evidence="1">
    <location>
        <begin position="366"/>
        <end position="383"/>
    </location>
</feature>
<proteinExistence type="predicted"/>
<evidence type="ECO:0000313" key="2">
    <source>
        <dbReference type="EMBL" id="KAF4958795.1"/>
    </source>
</evidence>
<dbReference type="EMBL" id="JABFAI010000045">
    <property type="protein sequence ID" value="KAF4958795.1"/>
    <property type="molecule type" value="Genomic_DNA"/>
</dbReference>
<dbReference type="Proteomes" id="UP000604273">
    <property type="component" value="Unassembled WGS sequence"/>
</dbReference>
<evidence type="ECO:0000256" key="1">
    <source>
        <dbReference type="SAM" id="MobiDB-lite"/>
    </source>
</evidence>
<name>A0A8H4TIS8_9HYPO</name>
<protein>
    <submittedName>
        <fullName evidence="2">Uncharacterized protein</fullName>
    </submittedName>
</protein>
<reference evidence="2" key="2">
    <citation type="submission" date="2020-05" db="EMBL/GenBank/DDBJ databases">
        <authorList>
            <person name="Kim H.-S."/>
            <person name="Proctor R.H."/>
            <person name="Brown D.W."/>
        </authorList>
    </citation>
    <scope>NUCLEOTIDE SEQUENCE</scope>
    <source>
        <strain evidence="2">NRRL 45417</strain>
    </source>
</reference>
<dbReference type="OrthoDB" id="5350472at2759"/>
<evidence type="ECO:0000313" key="3">
    <source>
        <dbReference type="Proteomes" id="UP000604273"/>
    </source>
</evidence>
<sequence>MPSTELFLLEPAWAKPGDKWFRTAYKWRMNQIFEWMNKIATTAGSQDARILLTAIYNRLLSLSLPEGSLYKDAKLLPPSHIARFLNQDWNKDDEKTSRFIVSGMSFRQTIENFIGPMPDWWSPFDLLGLFLSLLGPAPSTANKNNFYLPLTAVYGRWCARIAGQPDRGWKKWRPEFRGEGTLPFVFQCTWHVEVDHSTKQHWGRYFLGASTAGDKWDTNPKSPTFTGSWRERVQEARFNMLFKCQKIGMVMVDDFSAKRAPNMNIANRSMVPFGNCGETYPFAMIFLKEKSKNLPSMSGLALQKRFMEKEEYGDYDEFSDSPIWKSLMAPCANCMVLIQRAGANNSQFALDLGRDEAPTRPASMADAKELSVEAGHFEQRSEDSPVYSVK</sequence>
<accession>A0A8H4TIS8</accession>
<gene>
    <name evidence="2" type="ORF">FGADI_2139</name>
</gene>
<keyword evidence="3" id="KW-1185">Reference proteome</keyword>
<feature type="region of interest" description="Disordered" evidence="1">
    <location>
        <begin position="357"/>
        <end position="390"/>
    </location>
</feature>
<reference evidence="2" key="1">
    <citation type="journal article" date="2020" name="BMC Genomics">
        <title>Correction to: Identification and distribution of gene clusters required for synthesis of sphingolipid metabolism inhibitors in diverse species of the filamentous fungus Fusarium.</title>
        <authorList>
            <person name="Kim H.S."/>
            <person name="Lohmar J.M."/>
            <person name="Busman M."/>
            <person name="Brown D.W."/>
            <person name="Naumann T.A."/>
            <person name="Divon H.H."/>
            <person name="Lysoe E."/>
            <person name="Uhlig S."/>
            <person name="Proctor R.H."/>
        </authorList>
    </citation>
    <scope>NUCLEOTIDE SEQUENCE</scope>
    <source>
        <strain evidence="2">NRRL 45417</strain>
    </source>
</reference>
<dbReference type="AlphaFoldDB" id="A0A8H4TIS8"/>
<organism evidence="2 3">
    <name type="scientific">Fusarium gaditjirri</name>
    <dbReference type="NCBI Taxonomy" id="282569"/>
    <lineage>
        <taxon>Eukaryota</taxon>
        <taxon>Fungi</taxon>
        <taxon>Dikarya</taxon>
        <taxon>Ascomycota</taxon>
        <taxon>Pezizomycotina</taxon>
        <taxon>Sordariomycetes</taxon>
        <taxon>Hypocreomycetidae</taxon>
        <taxon>Hypocreales</taxon>
        <taxon>Nectriaceae</taxon>
        <taxon>Fusarium</taxon>
        <taxon>Fusarium nisikadoi species complex</taxon>
    </lineage>
</organism>